<feature type="region of interest" description="Disordered" evidence="1">
    <location>
        <begin position="372"/>
        <end position="626"/>
    </location>
</feature>
<feature type="compositionally biased region" description="Basic and acidic residues" evidence="1">
    <location>
        <begin position="415"/>
        <end position="436"/>
    </location>
</feature>
<feature type="compositionally biased region" description="Basic residues" evidence="1">
    <location>
        <begin position="462"/>
        <end position="472"/>
    </location>
</feature>
<gene>
    <name evidence="2" type="ORF">LTR84_004702</name>
</gene>
<protein>
    <recommendedName>
        <fullName evidence="4">BZIP domain-containing protein</fullName>
    </recommendedName>
</protein>
<dbReference type="AlphaFoldDB" id="A0AAV9NR75"/>
<feature type="compositionally biased region" description="Polar residues" evidence="1">
    <location>
        <begin position="241"/>
        <end position="252"/>
    </location>
</feature>
<evidence type="ECO:0000313" key="2">
    <source>
        <dbReference type="EMBL" id="KAK5062629.1"/>
    </source>
</evidence>
<feature type="region of interest" description="Disordered" evidence="1">
    <location>
        <begin position="239"/>
        <end position="277"/>
    </location>
</feature>
<evidence type="ECO:0000313" key="3">
    <source>
        <dbReference type="Proteomes" id="UP001358417"/>
    </source>
</evidence>
<keyword evidence="3" id="KW-1185">Reference proteome</keyword>
<accession>A0AAV9NR75</accession>
<feature type="compositionally biased region" description="Basic and acidic residues" evidence="1">
    <location>
        <begin position="539"/>
        <end position="558"/>
    </location>
</feature>
<feature type="compositionally biased region" description="Basic and acidic residues" evidence="1">
    <location>
        <begin position="492"/>
        <end position="526"/>
    </location>
</feature>
<dbReference type="Proteomes" id="UP001358417">
    <property type="component" value="Unassembled WGS sequence"/>
</dbReference>
<sequence length="626" mass="70354">MDSDTQHNSPPSIDFNPNLCLEGLDVDLQFEKLVADMQPTSSATPASFQALPAYNLEEILGLSGLEDPFPPYTPPSPGTNWEEFFSKQPDIDLDTKDMFAEFTSLDESVEFSDLFNSDIDMTDFCETSETAPWISTRFSGDDAVLTQSPSTIPENLEAQSSKLPELDLDPMDFDLTLPLNTDAILMDQDIPIPTDDLFLDMDLGFTTPERILNNDINFDGVDDLFSEFDFSDFKFPGLDQPDNSHFNPQSIEDSPKPESLPRLPTQTAPLLPENAAPPKGKGRFLLLKNGQTVLSVPPEGLGTLLNGLSNSGSTVELVNQRPAQMPPRQRLSNAPLPDFNFQYSEIVDGPISSNDPVPVPSWKRDIDKLLPPRRPAGPAVAPQQVGRGAGVPRGTPPITMTKEQERKLAKVMADVPRRNRALLDRVQKPRYPEDNHRSRHHRERSREARSPSPESESDYSRHIRAARRHAQVSKRVQFETARHHERARARGPGRERERTQAEIARERALAHERERDERARKRDQASRRPPTSLSGKARGQAERMRERRDKEDPGHSYREALSLSLSPSPPPARSAARHAGADRGAVRRSDRVHRSDRSDHDGERRPLTRRYARQHGVSLQPPDFFS</sequence>
<proteinExistence type="predicted"/>
<name>A0AAV9NR75_9EURO</name>
<evidence type="ECO:0000256" key="1">
    <source>
        <dbReference type="SAM" id="MobiDB-lite"/>
    </source>
</evidence>
<feature type="compositionally biased region" description="Basic and acidic residues" evidence="1">
    <location>
        <begin position="579"/>
        <end position="606"/>
    </location>
</feature>
<dbReference type="EMBL" id="JAVRRD010000002">
    <property type="protein sequence ID" value="KAK5062629.1"/>
    <property type="molecule type" value="Genomic_DNA"/>
</dbReference>
<dbReference type="GeneID" id="89972880"/>
<comment type="caution">
    <text evidence="2">The sequence shown here is derived from an EMBL/GenBank/DDBJ whole genome shotgun (WGS) entry which is preliminary data.</text>
</comment>
<feature type="compositionally biased region" description="Low complexity" evidence="1">
    <location>
        <begin position="376"/>
        <end position="386"/>
    </location>
</feature>
<evidence type="ECO:0008006" key="4">
    <source>
        <dbReference type="Google" id="ProtNLM"/>
    </source>
</evidence>
<reference evidence="2 3" key="1">
    <citation type="submission" date="2023-08" db="EMBL/GenBank/DDBJ databases">
        <title>Black Yeasts Isolated from many extreme environments.</title>
        <authorList>
            <person name="Coleine C."/>
            <person name="Stajich J.E."/>
            <person name="Selbmann L."/>
        </authorList>
    </citation>
    <scope>NUCLEOTIDE SEQUENCE [LARGE SCALE GENOMIC DNA]</scope>
    <source>
        <strain evidence="2 3">CCFEE 5792</strain>
    </source>
</reference>
<organism evidence="2 3">
    <name type="scientific">Exophiala bonariae</name>
    <dbReference type="NCBI Taxonomy" id="1690606"/>
    <lineage>
        <taxon>Eukaryota</taxon>
        <taxon>Fungi</taxon>
        <taxon>Dikarya</taxon>
        <taxon>Ascomycota</taxon>
        <taxon>Pezizomycotina</taxon>
        <taxon>Eurotiomycetes</taxon>
        <taxon>Chaetothyriomycetidae</taxon>
        <taxon>Chaetothyriales</taxon>
        <taxon>Herpotrichiellaceae</taxon>
        <taxon>Exophiala</taxon>
    </lineage>
</organism>
<dbReference type="RefSeq" id="XP_064710901.1">
    <property type="nucleotide sequence ID" value="XM_064848277.1"/>
</dbReference>